<feature type="transmembrane region" description="Helical" evidence="2">
    <location>
        <begin position="348"/>
        <end position="368"/>
    </location>
</feature>
<reference evidence="3 4" key="1">
    <citation type="submission" date="2024-09" db="EMBL/GenBank/DDBJ databases">
        <title>Chromosome-scale assembly of Riccia sorocarpa.</title>
        <authorList>
            <person name="Paukszto L."/>
        </authorList>
    </citation>
    <scope>NUCLEOTIDE SEQUENCE [LARGE SCALE GENOMIC DNA]</scope>
    <source>
        <strain evidence="3">LP-2024</strain>
        <tissue evidence="3">Aerial parts of the thallus</tissue>
    </source>
</reference>
<comment type="caution">
    <text evidence="3">The sequence shown here is derived from an EMBL/GenBank/DDBJ whole genome shotgun (WGS) entry which is preliminary data.</text>
</comment>
<dbReference type="AlphaFoldDB" id="A0ABD3GXS3"/>
<accession>A0ABD3GXS3</accession>
<feature type="region of interest" description="Disordered" evidence="1">
    <location>
        <begin position="193"/>
        <end position="222"/>
    </location>
</feature>
<keyword evidence="2" id="KW-0472">Membrane</keyword>
<evidence type="ECO:0000313" key="3">
    <source>
        <dbReference type="EMBL" id="KAL3682942.1"/>
    </source>
</evidence>
<feature type="region of interest" description="Disordered" evidence="1">
    <location>
        <begin position="1"/>
        <end position="25"/>
    </location>
</feature>
<keyword evidence="4" id="KW-1185">Reference proteome</keyword>
<evidence type="ECO:0000313" key="4">
    <source>
        <dbReference type="Proteomes" id="UP001633002"/>
    </source>
</evidence>
<evidence type="ECO:0000256" key="2">
    <source>
        <dbReference type="SAM" id="Phobius"/>
    </source>
</evidence>
<sequence>MGLPPVLEAAPLPHYLGPQEDGTTMDVKGCNGDTGKDWHSVSVSKPEVEYHFELLESKDRSDAGGYLSLCGLSKLVDSKSGTGGEGERALSDLDSCLTKNESSSPYITMETRDSSTGVKEVRVSFHGLDDSQQKSDKQDMGYNAEDGCLPLVAQLRSLLSGAKLPCGVLLPGDGKNSLLEGLNTVLHSFRTSGLSQGAPASVGDFNTNSGEQPKTLSNPEIPKSRVTEFPRRTVSEDLQARCDAFPLAHYRPDCPVWCSREEEQKSDGDASPVPSPNFVNPVTMNCKKPPKPPKPPRYPGKSASLDSATAAAITAAKAAAARRKALKQAAAKRKARIAAPPNSGGTPVIALLLTIGFGLLMVFQGLFVQNTSSNDNNEKIFVDVPSNEFGGPLAGKPNAFGLPYLDPEVRSSSLALDPGQTDVVVSNAIYKSMLEIETSRVPQGSDPTVALR</sequence>
<gene>
    <name evidence="3" type="ORF">R1sor_000964</name>
</gene>
<name>A0ABD3GXS3_9MARC</name>
<feature type="region of interest" description="Disordered" evidence="1">
    <location>
        <begin position="264"/>
        <end position="303"/>
    </location>
</feature>
<evidence type="ECO:0000256" key="1">
    <source>
        <dbReference type="SAM" id="MobiDB-lite"/>
    </source>
</evidence>
<feature type="compositionally biased region" description="Polar residues" evidence="1">
    <location>
        <begin position="204"/>
        <end position="218"/>
    </location>
</feature>
<keyword evidence="2" id="KW-1133">Transmembrane helix</keyword>
<dbReference type="EMBL" id="JBJQOH010000006">
    <property type="protein sequence ID" value="KAL3682942.1"/>
    <property type="molecule type" value="Genomic_DNA"/>
</dbReference>
<keyword evidence="2" id="KW-0812">Transmembrane</keyword>
<protein>
    <submittedName>
        <fullName evidence="3">Uncharacterized protein</fullName>
    </submittedName>
</protein>
<dbReference type="Proteomes" id="UP001633002">
    <property type="component" value="Unassembled WGS sequence"/>
</dbReference>
<proteinExistence type="predicted"/>
<organism evidence="3 4">
    <name type="scientific">Riccia sorocarpa</name>
    <dbReference type="NCBI Taxonomy" id="122646"/>
    <lineage>
        <taxon>Eukaryota</taxon>
        <taxon>Viridiplantae</taxon>
        <taxon>Streptophyta</taxon>
        <taxon>Embryophyta</taxon>
        <taxon>Marchantiophyta</taxon>
        <taxon>Marchantiopsida</taxon>
        <taxon>Marchantiidae</taxon>
        <taxon>Marchantiales</taxon>
        <taxon>Ricciaceae</taxon>
        <taxon>Riccia</taxon>
    </lineage>
</organism>